<name>A0A4Y2M7P9_ARAVE</name>
<comment type="caution">
    <text evidence="1">The sequence shown here is derived from an EMBL/GenBank/DDBJ whole genome shotgun (WGS) entry which is preliminary data.</text>
</comment>
<proteinExistence type="predicted"/>
<organism evidence="1 2">
    <name type="scientific">Araneus ventricosus</name>
    <name type="common">Orbweaver spider</name>
    <name type="synonym">Epeira ventricosa</name>
    <dbReference type="NCBI Taxonomy" id="182803"/>
    <lineage>
        <taxon>Eukaryota</taxon>
        <taxon>Metazoa</taxon>
        <taxon>Ecdysozoa</taxon>
        <taxon>Arthropoda</taxon>
        <taxon>Chelicerata</taxon>
        <taxon>Arachnida</taxon>
        <taxon>Araneae</taxon>
        <taxon>Araneomorphae</taxon>
        <taxon>Entelegynae</taxon>
        <taxon>Araneoidea</taxon>
        <taxon>Araneidae</taxon>
        <taxon>Araneus</taxon>
    </lineage>
</organism>
<protein>
    <submittedName>
        <fullName evidence="1">Uncharacterized protein</fullName>
    </submittedName>
</protein>
<evidence type="ECO:0000313" key="1">
    <source>
        <dbReference type="EMBL" id="GBN23128.1"/>
    </source>
</evidence>
<dbReference type="EMBL" id="BGPR01006954">
    <property type="protein sequence ID" value="GBN23128.1"/>
    <property type="molecule type" value="Genomic_DNA"/>
</dbReference>
<dbReference type="AlphaFoldDB" id="A0A4Y2M7P9"/>
<accession>A0A4Y2M7P9</accession>
<reference evidence="1 2" key="1">
    <citation type="journal article" date="2019" name="Sci. Rep.">
        <title>Orb-weaving spider Araneus ventricosus genome elucidates the spidroin gene catalogue.</title>
        <authorList>
            <person name="Kono N."/>
            <person name="Nakamura H."/>
            <person name="Ohtoshi R."/>
            <person name="Moran D.A.P."/>
            <person name="Shinohara A."/>
            <person name="Yoshida Y."/>
            <person name="Fujiwara M."/>
            <person name="Mori M."/>
            <person name="Tomita M."/>
            <person name="Arakawa K."/>
        </authorList>
    </citation>
    <scope>NUCLEOTIDE SEQUENCE [LARGE SCALE GENOMIC DNA]</scope>
</reference>
<gene>
    <name evidence="1" type="ORF">AVEN_11665_1</name>
</gene>
<dbReference type="Proteomes" id="UP000499080">
    <property type="component" value="Unassembled WGS sequence"/>
</dbReference>
<evidence type="ECO:0000313" key="2">
    <source>
        <dbReference type="Proteomes" id="UP000499080"/>
    </source>
</evidence>
<keyword evidence="2" id="KW-1185">Reference proteome</keyword>
<sequence length="99" mass="11061">MTQRTPLLDPTGKRDSAYLYGRCLFPIFEVSRKCELWPNCKVSASWPEGSRFEIRFHSISAVYCGLLYVKLEVGGQTSSRLCGAGIWRRGTSSGVVLVI</sequence>